<keyword evidence="1" id="KW-1015">Disulfide bond</keyword>
<gene>
    <name evidence="3" type="primary">g815</name>
    <name evidence="3" type="ORF">C2E20_0815</name>
</gene>
<organism evidence="3 4">
    <name type="scientific">Micractinium conductrix</name>
    <dbReference type="NCBI Taxonomy" id="554055"/>
    <lineage>
        <taxon>Eukaryota</taxon>
        <taxon>Viridiplantae</taxon>
        <taxon>Chlorophyta</taxon>
        <taxon>core chlorophytes</taxon>
        <taxon>Trebouxiophyceae</taxon>
        <taxon>Chlorellales</taxon>
        <taxon>Chlorellaceae</taxon>
        <taxon>Chlorella clade</taxon>
        <taxon>Micractinium</taxon>
    </lineage>
</organism>
<dbReference type="Gene3D" id="2.40.40.10">
    <property type="entry name" value="RlpA-like domain"/>
    <property type="match status" value="1"/>
</dbReference>
<dbReference type="PANTHER" id="PTHR46351:SF3">
    <property type="entry name" value="WOUND-INDUCED PROTEIN WIN2"/>
    <property type="match status" value="1"/>
</dbReference>
<evidence type="ECO:0000313" key="3">
    <source>
        <dbReference type="EMBL" id="PSC76695.1"/>
    </source>
</evidence>
<dbReference type="AlphaFoldDB" id="A0A2P6VRJ7"/>
<dbReference type="InterPro" id="IPR036908">
    <property type="entry name" value="RlpA-like_sf"/>
</dbReference>
<accession>A0A2P6VRJ7</accession>
<keyword evidence="4" id="KW-1185">Reference proteome</keyword>
<dbReference type="EMBL" id="LHPF02000001">
    <property type="protein sequence ID" value="PSC76695.1"/>
    <property type="molecule type" value="Genomic_DNA"/>
</dbReference>
<sequence length="146" mass="16104">MDVGGKQPLLKKPLANDGRLLDGSEPTVLRVLGPARSTYHYYHPEYRASTLYCADRFAGKSNAWLFAYPWVAYCAPYLGGMSQDKCGQCMRMTNNRTGKRIIVRIADMCGHGAIDADQQSAFMPLDSDGQGYLDGQLSVMLELVAC</sequence>
<dbReference type="InterPro" id="IPR044301">
    <property type="entry name" value="PR4"/>
</dbReference>
<evidence type="ECO:0000256" key="1">
    <source>
        <dbReference type="ARBA" id="ARBA00023157"/>
    </source>
</evidence>
<dbReference type="PROSITE" id="PS51174">
    <property type="entry name" value="BARWIN_3"/>
    <property type="match status" value="1"/>
</dbReference>
<dbReference type="InterPro" id="IPR001153">
    <property type="entry name" value="Barwin_dom"/>
</dbReference>
<comment type="caution">
    <text evidence="3">The sequence shown here is derived from an EMBL/GenBank/DDBJ whole genome shotgun (WGS) entry which is preliminary data.</text>
</comment>
<dbReference type="PRINTS" id="PR00602">
    <property type="entry name" value="BARWIN"/>
</dbReference>
<dbReference type="Proteomes" id="UP000239649">
    <property type="component" value="Unassembled WGS sequence"/>
</dbReference>
<evidence type="ECO:0000313" key="4">
    <source>
        <dbReference type="Proteomes" id="UP000239649"/>
    </source>
</evidence>
<name>A0A2P6VRJ7_9CHLO</name>
<dbReference type="GO" id="GO:0004540">
    <property type="term" value="F:RNA nuclease activity"/>
    <property type="evidence" value="ECO:0007669"/>
    <property type="project" value="InterPro"/>
</dbReference>
<evidence type="ECO:0000259" key="2">
    <source>
        <dbReference type="PROSITE" id="PS51174"/>
    </source>
</evidence>
<protein>
    <submittedName>
        <fullName evidence="3">Pathogenesis-related PR-4-like</fullName>
    </submittedName>
</protein>
<proteinExistence type="predicted"/>
<dbReference type="GO" id="GO:0050832">
    <property type="term" value="P:defense response to fungus"/>
    <property type="evidence" value="ECO:0007669"/>
    <property type="project" value="InterPro"/>
</dbReference>
<reference evidence="3 4" key="1">
    <citation type="journal article" date="2018" name="Plant J.">
        <title>Genome sequences of Chlorella sorokiniana UTEX 1602 and Micractinium conductrix SAG 241.80: implications to maltose excretion by a green alga.</title>
        <authorList>
            <person name="Arriola M.B."/>
            <person name="Velmurugan N."/>
            <person name="Zhang Y."/>
            <person name="Plunkett M.H."/>
            <person name="Hondzo H."/>
            <person name="Barney B.M."/>
        </authorList>
    </citation>
    <scope>NUCLEOTIDE SEQUENCE [LARGE SCALE GENOMIC DNA]</scope>
    <source>
        <strain evidence="3 4">SAG 241.80</strain>
    </source>
</reference>
<dbReference type="Pfam" id="PF00967">
    <property type="entry name" value="Barwin"/>
    <property type="match status" value="1"/>
</dbReference>
<dbReference type="STRING" id="554055.A0A2P6VRJ7"/>
<dbReference type="SUPFAM" id="SSF50685">
    <property type="entry name" value="Barwin-like endoglucanases"/>
    <property type="match status" value="1"/>
</dbReference>
<feature type="domain" description="Barwin" evidence="2">
    <location>
        <begin position="30"/>
        <end position="146"/>
    </location>
</feature>
<dbReference type="OrthoDB" id="507449at2759"/>
<dbReference type="GO" id="GO:0042742">
    <property type="term" value="P:defense response to bacterium"/>
    <property type="evidence" value="ECO:0007669"/>
    <property type="project" value="InterPro"/>
</dbReference>
<dbReference type="PANTHER" id="PTHR46351">
    <property type="entry name" value="WOUND-INDUCED PROTEIN WIN2"/>
    <property type="match status" value="1"/>
</dbReference>